<protein>
    <recommendedName>
        <fullName evidence="1">Pyrin domain-containing protein</fullName>
    </recommendedName>
</protein>
<dbReference type="GeneTree" id="ENSGT00970000194944"/>
<reference evidence="2" key="2">
    <citation type="submission" date="2025-09" db="UniProtKB">
        <authorList>
            <consortium name="Ensembl"/>
        </authorList>
    </citation>
    <scope>IDENTIFICATION</scope>
</reference>
<evidence type="ECO:0000313" key="3">
    <source>
        <dbReference type="Proteomes" id="UP000261420"/>
    </source>
</evidence>
<dbReference type="Ensembl" id="ENSSDUT00000030398.1">
    <property type="protein sequence ID" value="ENSSDUP00000029886.1"/>
    <property type="gene ID" value="ENSSDUG00000021559.1"/>
</dbReference>
<dbReference type="PROSITE" id="PS50824">
    <property type="entry name" value="DAPIN"/>
    <property type="match status" value="1"/>
</dbReference>
<keyword evidence="3" id="KW-1185">Reference proteome</keyword>
<sequence>MGTDSLLEPDSNEFQKFKWHLQQGDSSKGYRSIPEGRLEEAEMWRTVDLMEQTYTGPKAVEVTRKILKKINRNDLICRLNLYSQFKFTWKN</sequence>
<dbReference type="Pfam" id="PF02758">
    <property type="entry name" value="PYRIN"/>
    <property type="match status" value="1"/>
</dbReference>
<proteinExistence type="predicted"/>
<accession>A0A3B4VG55</accession>
<dbReference type="AlphaFoldDB" id="A0A3B4VG55"/>
<reference evidence="2" key="1">
    <citation type="submission" date="2025-08" db="UniProtKB">
        <authorList>
            <consortium name="Ensembl"/>
        </authorList>
    </citation>
    <scope>IDENTIFICATION</scope>
</reference>
<dbReference type="SUPFAM" id="SSF47986">
    <property type="entry name" value="DEATH domain"/>
    <property type="match status" value="1"/>
</dbReference>
<dbReference type="SMART" id="SM01289">
    <property type="entry name" value="PYRIN"/>
    <property type="match status" value="1"/>
</dbReference>
<evidence type="ECO:0000313" key="2">
    <source>
        <dbReference type="Ensembl" id="ENSSDUP00000029886.1"/>
    </source>
</evidence>
<dbReference type="Gene3D" id="1.10.533.10">
    <property type="entry name" value="Death Domain, Fas"/>
    <property type="match status" value="1"/>
</dbReference>
<evidence type="ECO:0000259" key="1">
    <source>
        <dbReference type="PROSITE" id="PS50824"/>
    </source>
</evidence>
<dbReference type="InterPro" id="IPR004020">
    <property type="entry name" value="DAPIN"/>
</dbReference>
<dbReference type="Proteomes" id="UP000261420">
    <property type="component" value="Unplaced"/>
</dbReference>
<name>A0A3B4VG55_SERDU</name>
<dbReference type="InterPro" id="IPR011029">
    <property type="entry name" value="DEATH-like_dom_sf"/>
</dbReference>
<organism evidence="2 3">
    <name type="scientific">Seriola dumerili</name>
    <name type="common">Greater amberjack</name>
    <name type="synonym">Caranx dumerili</name>
    <dbReference type="NCBI Taxonomy" id="41447"/>
    <lineage>
        <taxon>Eukaryota</taxon>
        <taxon>Metazoa</taxon>
        <taxon>Chordata</taxon>
        <taxon>Craniata</taxon>
        <taxon>Vertebrata</taxon>
        <taxon>Euteleostomi</taxon>
        <taxon>Actinopterygii</taxon>
        <taxon>Neopterygii</taxon>
        <taxon>Teleostei</taxon>
        <taxon>Neoteleostei</taxon>
        <taxon>Acanthomorphata</taxon>
        <taxon>Carangaria</taxon>
        <taxon>Carangiformes</taxon>
        <taxon>Carangidae</taxon>
        <taxon>Seriola</taxon>
    </lineage>
</organism>
<feature type="domain" description="Pyrin" evidence="1">
    <location>
        <begin position="1"/>
        <end position="75"/>
    </location>
</feature>